<organism evidence="1">
    <name type="scientific">Pseudourostyla cristata</name>
    <dbReference type="NCBI Taxonomy" id="293816"/>
    <lineage>
        <taxon>Eukaryota</taxon>
        <taxon>Sar</taxon>
        <taxon>Alveolata</taxon>
        <taxon>Ciliophora</taxon>
        <taxon>Intramacronucleata</taxon>
        <taxon>Spirotrichea</taxon>
        <taxon>Stichotrichia</taxon>
        <taxon>Urostylida</taxon>
        <taxon>Pseudourostylidae</taxon>
        <taxon>Pseudourostyla</taxon>
    </lineage>
</organism>
<dbReference type="AlphaFoldDB" id="A0A4P9JLP2"/>
<dbReference type="GO" id="GO:0003735">
    <property type="term" value="F:structural constituent of ribosome"/>
    <property type="evidence" value="ECO:0007669"/>
    <property type="project" value="InterPro"/>
</dbReference>
<reference evidence="1" key="1">
    <citation type="journal article" date="2019" name="Mitochondrial DNA Part B Resour">
        <title>The mitochondrial genome of the ciliate Pseudourostyla cristata (Ciliophora, Urostylida).</title>
        <authorList>
            <person name="Park K.-M."/>
            <person name="Min G.-S."/>
            <person name="Kim S."/>
        </authorList>
    </citation>
    <scope>NUCLEOTIDE SEQUENCE</scope>
</reference>
<dbReference type="GO" id="GO:0006412">
    <property type="term" value="P:translation"/>
    <property type="evidence" value="ECO:0007669"/>
    <property type="project" value="InterPro"/>
</dbReference>
<sequence>MIKYDPFTNAIHFELKYANYFYKTYWKYFKKIFYSLSLLFFKKIKFKGKGYYLFKDSRHTIALKFGYSHRIYIYINYVSVKFLSKTSVLMFGINNNDIITKSYELYNTRTYNIFTTRGIRFAKQIIYKKAGKISTYR</sequence>
<proteinExistence type="predicted"/>
<keyword evidence="1" id="KW-0496">Mitochondrion</keyword>
<dbReference type="GO" id="GO:0019843">
    <property type="term" value="F:rRNA binding"/>
    <property type="evidence" value="ECO:0007669"/>
    <property type="project" value="InterPro"/>
</dbReference>
<dbReference type="EMBL" id="MH888186">
    <property type="protein sequence ID" value="QCU82630.1"/>
    <property type="molecule type" value="Genomic_DNA"/>
</dbReference>
<accession>A0A4P9JLP2</accession>
<keyword evidence="1" id="KW-0687">Ribonucleoprotein</keyword>
<geneLocation type="mitochondrion" evidence="1"/>
<dbReference type="GO" id="GO:0005840">
    <property type="term" value="C:ribosome"/>
    <property type="evidence" value="ECO:0007669"/>
    <property type="project" value="UniProtKB-KW"/>
</dbReference>
<dbReference type="Gene3D" id="3.90.930.12">
    <property type="entry name" value="Ribosomal protein L6, alpha-beta domain"/>
    <property type="match status" value="1"/>
</dbReference>
<gene>
    <name evidence="1" type="primary">rpl6</name>
</gene>
<evidence type="ECO:0000313" key="1">
    <source>
        <dbReference type="EMBL" id="QCU82630.1"/>
    </source>
</evidence>
<dbReference type="InterPro" id="IPR036789">
    <property type="entry name" value="Ribosomal_uL6-like_a/b-dom_sf"/>
</dbReference>
<protein>
    <submittedName>
        <fullName evidence="1">Ribosomal protein L6</fullName>
    </submittedName>
</protein>
<keyword evidence="1" id="KW-0689">Ribosomal protein</keyword>
<name>A0A4P9JLP2_9SPIT</name>
<dbReference type="SUPFAM" id="SSF56053">
    <property type="entry name" value="Ribosomal protein L6"/>
    <property type="match status" value="1"/>
</dbReference>